<evidence type="ECO:0000259" key="2">
    <source>
        <dbReference type="PROSITE" id="PS50075"/>
    </source>
</evidence>
<reference evidence="3" key="1">
    <citation type="submission" date="2021-02" db="EMBL/GenBank/DDBJ databases">
        <authorList>
            <person name="Nowell W R."/>
        </authorList>
    </citation>
    <scope>NUCLEOTIDE SEQUENCE</scope>
</reference>
<dbReference type="Gene3D" id="3.30.300.30">
    <property type="match status" value="1"/>
</dbReference>
<dbReference type="SUPFAM" id="SSF56801">
    <property type="entry name" value="Acetyl-CoA synthetase-like"/>
    <property type="match status" value="1"/>
</dbReference>
<dbReference type="InterPro" id="IPR045851">
    <property type="entry name" value="AMP-bd_C_sf"/>
</dbReference>
<dbReference type="SUPFAM" id="SSF51161">
    <property type="entry name" value="Trimeric LpxA-like enzymes"/>
    <property type="match status" value="3"/>
</dbReference>
<dbReference type="InterPro" id="IPR029063">
    <property type="entry name" value="SAM-dependent_MTases_sf"/>
</dbReference>
<feature type="non-terminal residue" evidence="3">
    <location>
        <position position="1"/>
    </location>
</feature>
<feature type="transmembrane region" description="Helical" evidence="1">
    <location>
        <begin position="445"/>
        <end position="466"/>
    </location>
</feature>
<keyword evidence="1" id="KW-1133">Transmembrane helix</keyword>
<name>A0A819R308_9BILA</name>
<dbReference type="Gene3D" id="1.10.1200.10">
    <property type="entry name" value="ACP-like"/>
    <property type="match status" value="1"/>
</dbReference>
<proteinExistence type="predicted"/>
<dbReference type="InterPro" id="IPR036736">
    <property type="entry name" value="ACP-like_sf"/>
</dbReference>
<dbReference type="PANTHER" id="PTHR45527">
    <property type="entry name" value="NONRIBOSOMAL PEPTIDE SYNTHETASE"/>
    <property type="match status" value="1"/>
</dbReference>
<dbReference type="GO" id="GO:0005737">
    <property type="term" value="C:cytoplasm"/>
    <property type="evidence" value="ECO:0007669"/>
    <property type="project" value="TreeGrafter"/>
</dbReference>
<dbReference type="EMBL" id="CAJOAY010003770">
    <property type="protein sequence ID" value="CAF4039085.1"/>
    <property type="molecule type" value="Genomic_DNA"/>
</dbReference>
<feature type="transmembrane region" description="Helical" evidence="1">
    <location>
        <begin position="694"/>
        <end position="717"/>
    </location>
</feature>
<dbReference type="PANTHER" id="PTHR45527:SF1">
    <property type="entry name" value="FATTY ACID SYNTHASE"/>
    <property type="match status" value="1"/>
</dbReference>
<feature type="transmembrane region" description="Helical" evidence="1">
    <location>
        <begin position="257"/>
        <end position="277"/>
    </location>
</feature>
<dbReference type="Gene3D" id="2.160.10.10">
    <property type="entry name" value="Hexapeptide repeat proteins"/>
    <property type="match status" value="3"/>
</dbReference>
<gene>
    <name evidence="3" type="ORF">OKA104_LOCUS32056</name>
</gene>
<dbReference type="Gene3D" id="3.40.50.150">
    <property type="entry name" value="Vaccinia Virus protein VP39"/>
    <property type="match status" value="1"/>
</dbReference>
<organism evidence="3 4">
    <name type="scientific">Adineta steineri</name>
    <dbReference type="NCBI Taxonomy" id="433720"/>
    <lineage>
        <taxon>Eukaryota</taxon>
        <taxon>Metazoa</taxon>
        <taxon>Spiralia</taxon>
        <taxon>Gnathifera</taxon>
        <taxon>Rotifera</taxon>
        <taxon>Eurotatoria</taxon>
        <taxon>Bdelloidea</taxon>
        <taxon>Adinetida</taxon>
        <taxon>Adinetidae</taxon>
        <taxon>Adineta</taxon>
    </lineage>
</organism>
<dbReference type="InterPro" id="IPR013216">
    <property type="entry name" value="Methyltransf_11"/>
</dbReference>
<dbReference type="GO" id="GO:0044550">
    <property type="term" value="P:secondary metabolite biosynthetic process"/>
    <property type="evidence" value="ECO:0007669"/>
    <property type="project" value="TreeGrafter"/>
</dbReference>
<dbReference type="Pfam" id="PF08241">
    <property type="entry name" value="Methyltransf_11"/>
    <property type="match status" value="1"/>
</dbReference>
<accession>A0A819R308</accession>
<dbReference type="CDD" id="cd02440">
    <property type="entry name" value="AdoMet_MTases"/>
    <property type="match status" value="1"/>
</dbReference>
<dbReference type="InterPro" id="IPR009081">
    <property type="entry name" value="PP-bd_ACP"/>
</dbReference>
<dbReference type="Pfam" id="PF13193">
    <property type="entry name" value="AMP-binding_C"/>
    <property type="match status" value="1"/>
</dbReference>
<dbReference type="Proteomes" id="UP000663881">
    <property type="component" value="Unassembled WGS sequence"/>
</dbReference>
<dbReference type="InterPro" id="IPR042099">
    <property type="entry name" value="ANL_N_sf"/>
</dbReference>
<evidence type="ECO:0000313" key="3">
    <source>
        <dbReference type="EMBL" id="CAF4039085.1"/>
    </source>
</evidence>
<dbReference type="PROSITE" id="PS50075">
    <property type="entry name" value="CARRIER"/>
    <property type="match status" value="1"/>
</dbReference>
<keyword evidence="1" id="KW-0812">Transmembrane</keyword>
<feature type="transmembrane region" description="Helical" evidence="1">
    <location>
        <begin position="478"/>
        <end position="503"/>
    </location>
</feature>
<feature type="transmembrane region" description="Helical" evidence="1">
    <location>
        <begin position="230"/>
        <end position="251"/>
    </location>
</feature>
<dbReference type="Pfam" id="PF00550">
    <property type="entry name" value="PP-binding"/>
    <property type="match status" value="1"/>
</dbReference>
<comment type="caution">
    <text evidence="3">The sequence shown here is derived from an EMBL/GenBank/DDBJ whole genome shotgun (WGS) entry which is preliminary data.</text>
</comment>
<keyword evidence="1" id="KW-0472">Membrane</keyword>
<dbReference type="GO" id="GO:0008757">
    <property type="term" value="F:S-adenosylmethionine-dependent methyltransferase activity"/>
    <property type="evidence" value="ECO:0007669"/>
    <property type="project" value="InterPro"/>
</dbReference>
<dbReference type="InterPro" id="IPR025110">
    <property type="entry name" value="AMP-bd_C"/>
</dbReference>
<protein>
    <recommendedName>
        <fullName evidence="2">Carrier domain-containing protein</fullName>
    </recommendedName>
</protein>
<dbReference type="Gene3D" id="3.40.50.12780">
    <property type="entry name" value="N-terminal domain of ligase-like"/>
    <property type="match status" value="1"/>
</dbReference>
<evidence type="ECO:0000256" key="1">
    <source>
        <dbReference type="SAM" id="Phobius"/>
    </source>
</evidence>
<dbReference type="SUPFAM" id="SSF53335">
    <property type="entry name" value="S-adenosyl-L-methionine-dependent methyltransferases"/>
    <property type="match status" value="1"/>
</dbReference>
<evidence type="ECO:0000313" key="4">
    <source>
        <dbReference type="Proteomes" id="UP000663881"/>
    </source>
</evidence>
<sequence>DDLFYRTGDLVTMDNNGLLHYQGRKDHQIKLHGQRIELGEIEQCLLRTSISACVLIKWNDDYLVAYVQSSDIDEKQLREHCQSHLPPHMTPSFFVILDKLPLNANGKIDRKLLPPPDFLALVNNYSSNIPITSVEQRLQKIFSEAFHVESPSIEVPFGQLGGTSLNAIRALTLIRQQMCNDIDIGLLFTNPSVRQLAQAIEPLLTLDAPEETVLTTNQSHETHVRFSPSFVIESIGIALLVCQWLLPIMVIHRWCPLFFPILPICHLLFYVICSRLFSPCYIKTDNLFSWNYYRWWFLDRLWNNNTFWLQHILGTPLYNYYLRLCGARISLTAHIYTTTMDAPWLLEIDGDSWIADDTYLNCLYFNDDDTFNLSRIRIGSNCSISTRSILFDGVDMQNNIIVQPMSSVTGFVASGTIIDGEEHKSLPSDMSIVHSNRSLSIWHKIYQIIVIISIICIHYTLLIIVYKIYSIEQIPLPISIAFCWTLWSIIGCFISLLLLKFIVGSCAAGEIYPTASRLYLQKIWLRQLIVFSFSPAWLLPTSHDYLYPYVLRWLGAHIEENVKLGEIGTFLSCPTNLLKLEIGVTTFGGILIVPSELTLSGDHRVDQIMLGSHTNIANGCSILPGSCLASETMIGNLTRITRETKSKYGEVLMGVPARTMPFQMPRRPKIQDQMKIIPFWHTCLSHYVSKCLLLSIYSFGGFIGGSIIHTILVCSLYRCRSYIRHQIVQQVIARLNQDYAQFICPFLGNTQWLIRLFRAYGAHIGENTIMPDIICITDYPLMSIGDNVRLNVGTQIQGHSFEQRILNVAPVSIGNSCVIMSGSIVMTGCKLMGNNRLHPGTLIMKNDQLPLNTHWKGIPAQLLTTKATSSQSILVCENEAEQQQSSETMDNLSLQYESIGNTYSNIDELQFMNYGYADFDAHIDGDIDYYSKQLYKEVLAHVSLKNQNVLEVNCGRGAGAVWCVHNYVPSFYVGADLSSDIIDVCQQRHSMISRLSFVVADATKYLPFENESLDIVLCVEATHAYGGPAAVQRFASEVARVLRPGGYFLWCDLCHIDGSDTSLDYLTANGELIVAEKMNITRNVLHALDIQSNTRAEFIERYVRPREREYFRLFAGLPGTQMYNGMYEGYIQYWRAVFRKKTTTISII</sequence>
<dbReference type="GO" id="GO:0043041">
    <property type="term" value="P:amino acid activation for nonribosomal peptide biosynthetic process"/>
    <property type="evidence" value="ECO:0007669"/>
    <property type="project" value="TreeGrafter"/>
</dbReference>
<dbReference type="SUPFAM" id="SSF47336">
    <property type="entry name" value="ACP-like"/>
    <property type="match status" value="1"/>
</dbReference>
<dbReference type="InterPro" id="IPR011004">
    <property type="entry name" value="Trimer_LpxA-like_sf"/>
</dbReference>
<dbReference type="GO" id="GO:0031177">
    <property type="term" value="F:phosphopantetheine binding"/>
    <property type="evidence" value="ECO:0007669"/>
    <property type="project" value="TreeGrafter"/>
</dbReference>
<feature type="domain" description="Carrier" evidence="2">
    <location>
        <begin position="129"/>
        <end position="204"/>
    </location>
</feature>
<dbReference type="AlphaFoldDB" id="A0A819R308"/>